<evidence type="ECO:0000256" key="1">
    <source>
        <dbReference type="ARBA" id="ARBA00022842"/>
    </source>
</evidence>
<evidence type="ECO:0000313" key="3">
    <source>
        <dbReference type="EMBL" id="MDT0595927.1"/>
    </source>
</evidence>
<dbReference type="EMBL" id="JAVRHX010000004">
    <property type="protein sequence ID" value="MDT0595927.1"/>
    <property type="molecule type" value="Genomic_DNA"/>
</dbReference>
<sequence>MMRFILDTSVCMCWLLPTEKAKDQDYAARVLTSLNNNSALVPNLWHLEVANVFLNAVCKSGLENSLAKTFMQKLQLLPISTDNTTNIHAFGDTYNLATQYKLSSYDAAYLELAARHSIPLATLDKNLMKACKSHGVALYHA</sequence>
<dbReference type="CDD" id="cd09873">
    <property type="entry name" value="PIN_Pae0151-like"/>
    <property type="match status" value="1"/>
</dbReference>
<gene>
    <name evidence="3" type="ORF">RM552_13815</name>
</gene>
<dbReference type="InterPro" id="IPR051619">
    <property type="entry name" value="TypeII_TA_RNase_PINc/VapC"/>
</dbReference>
<dbReference type="InterPro" id="IPR044153">
    <property type="entry name" value="PIN_Pae0151-like"/>
</dbReference>
<feature type="domain" description="PIN" evidence="2">
    <location>
        <begin position="5"/>
        <end position="130"/>
    </location>
</feature>
<dbReference type="Gene3D" id="3.40.50.1010">
    <property type="entry name" value="5'-nuclease"/>
    <property type="match status" value="1"/>
</dbReference>
<dbReference type="Pfam" id="PF01850">
    <property type="entry name" value="PIN"/>
    <property type="match status" value="1"/>
</dbReference>
<name>A0ABU2ZWX4_9ALTE</name>
<accession>A0ABU2ZWX4</accession>
<reference evidence="3 4" key="1">
    <citation type="submission" date="2023-09" db="EMBL/GenBank/DDBJ databases">
        <authorList>
            <person name="Rey-Velasco X."/>
        </authorList>
    </citation>
    <scope>NUCLEOTIDE SEQUENCE [LARGE SCALE GENOMIC DNA]</scope>
    <source>
        <strain evidence="3 4">P117</strain>
    </source>
</reference>
<dbReference type="InterPro" id="IPR002716">
    <property type="entry name" value="PIN_dom"/>
</dbReference>
<keyword evidence="4" id="KW-1185">Reference proteome</keyword>
<protein>
    <submittedName>
        <fullName evidence="3">Type II toxin-antitoxin system VapC family toxin</fullName>
    </submittedName>
</protein>
<proteinExistence type="predicted"/>
<evidence type="ECO:0000313" key="4">
    <source>
        <dbReference type="Proteomes" id="UP001253545"/>
    </source>
</evidence>
<keyword evidence="1" id="KW-0460">Magnesium</keyword>
<dbReference type="SUPFAM" id="SSF88723">
    <property type="entry name" value="PIN domain-like"/>
    <property type="match status" value="1"/>
</dbReference>
<comment type="caution">
    <text evidence="3">The sequence shown here is derived from an EMBL/GenBank/DDBJ whole genome shotgun (WGS) entry which is preliminary data.</text>
</comment>
<dbReference type="Proteomes" id="UP001253545">
    <property type="component" value="Unassembled WGS sequence"/>
</dbReference>
<dbReference type="PANTHER" id="PTHR35901">
    <property type="entry name" value="RIBONUCLEASE VAPC3"/>
    <property type="match status" value="1"/>
</dbReference>
<dbReference type="PANTHER" id="PTHR35901:SF1">
    <property type="entry name" value="EXONUCLEASE VAPC9"/>
    <property type="match status" value="1"/>
</dbReference>
<evidence type="ECO:0000259" key="2">
    <source>
        <dbReference type="Pfam" id="PF01850"/>
    </source>
</evidence>
<dbReference type="InterPro" id="IPR029060">
    <property type="entry name" value="PIN-like_dom_sf"/>
</dbReference>
<organism evidence="3 4">
    <name type="scientific">Glaciecola petra</name>
    <dbReference type="NCBI Taxonomy" id="3075602"/>
    <lineage>
        <taxon>Bacteria</taxon>
        <taxon>Pseudomonadati</taxon>
        <taxon>Pseudomonadota</taxon>
        <taxon>Gammaproteobacteria</taxon>
        <taxon>Alteromonadales</taxon>
        <taxon>Alteromonadaceae</taxon>
        <taxon>Glaciecola</taxon>
    </lineage>
</organism>
<dbReference type="RefSeq" id="WP_311369445.1">
    <property type="nucleotide sequence ID" value="NZ_JAVRHX010000004.1"/>
</dbReference>